<protein>
    <submittedName>
        <fullName evidence="2">Uncharacterized protein</fullName>
    </submittedName>
</protein>
<gene>
    <name evidence="2" type="ORF">CYNAS_LOCUS12797</name>
</gene>
<feature type="compositionally biased region" description="Basic and acidic residues" evidence="1">
    <location>
        <begin position="1"/>
        <end position="25"/>
    </location>
</feature>
<sequence>MGGVETREFPAFGDERRDEESRETIEEASVGATEETSATANSSGIRQMRTTIDTNGREYRITKREGNRKFVGYPTNEDHNRHEWK</sequence>
<keyword evidence="3" id="KW-1185">Reference proteome</keyword>
<accession>A0AA36M6D7</accession>
<feature type="region of interest" description="Disordered" evidence="1">
    <location>
        <begin position="1"/>
        <end position="56"/>
    </location>
</feature>
<dbReference type="AlphaFoldDB" id="A0AA36M6D7"/>
<feature type="compositionally biased region" description="Polar residues" evidence="1">
    <location>
        <begin position="34"/>
        <end position="54"/>
    </location>
</feature>
<name>A0AA36M6D7_CYLNA</name>
<dbReference type="Proteomes" id="UP001176961">
    <property type="component" value="Unassembled WGS sequence"/>
</dbReference>
<organism evidence="2 3">
    <name type="scientific">Cylicocyclus nassatus</name>
    <name type="common">Nematode worm</name>
    <dbReference type="NCBI Taxonomy" id="53992"/>
    <lineage>
        <taxon>Eukaryota</taxon>
        <taxon>Metazoa</taxon>
        <taxon>Ecdysozoa</taxon>
        <taxon>Nematoda</taxon>
        <taxon>Chromadorea</taxon>
        <taxon>Rhabditida</taxon>
        <taxon>Rhabditina</taxon>
        <taxon>Rhabditomorpha</taxon>
        <taxon>Strongyloidea</taxon>
        <taxon>Strongylidae</taxon>
        <taxon>Cylicocyclus</taxon>
    </lineage>
</organism>
<evidence type="ECO:0000313" key="3">
    <source>
        <dbReference type="Proteomes" id="UP001176961"/>
    </source>
</evidence>
<evidence type="ECO:0000313" key="2">
    <source>
        <dbReference type="EMBL" id="CAJ0600814.1"/>
    </source>
</evidence>
<dbReference type="EMBL" id="CATQJL010000305">
    <property type="protein sequence ID" value="CAJ0600814.1"/>
    <property type="molecule type" value="Genomic_DNA"/>
</dbReference>
<evidence type="ECO:0000256" key="1">
    <source>
        <dbReference type="SAM" id="MobiDB-lite"/>
    </source>
</evidence>
<reference evidence="2" key="1">
    <citation type="submission" date="2023-07" db="EMBL/GenBank/DDBJ databases">
        <authorList>
            <consortium name="CYATHOMIX"/>
        </authorList>
    </citation>
    <scope>NUCLEOTIDE SEQUENCE</scope>
    <source>
        <strain evidence="2">N/A</strain>
    </source>
</reference>
<proteinExistence type="predicted"/>
<comment type="caution">
    <text evidence="2">The sequence shown here is derived from an EMBL/GenBank/DDBJ whole genome shotgun (WGS) entry which is preliminary data.</text>
</comment>